<dbReference type="FunCoup" id="S7W7G6">
    <property type="interactions" value="168"/>
</dbReference>
<feature type="binding site" evidence="7">
    <location>
        <position position="270"/>
    </location>
    <ligand>
        <name>L-histidine</name>
        <dbReference type="ChEBI" id="CHEBI:57595"/>
    </ligand>
</feature>
<feature type="binding site" evidence="7">
    <location>
        <position position="121"/>
    </location>
    <ligand>
        <name>L-histidine</name>
        <dbReference type="ChEBI" id="CHEBI:57595"/>
    </ligand>
</feature>
<keyword evidence="11" id="KW-1185">Reference proteome</keyword>
<dbReference type="Gene3D" id="3.40.50.800">
    <property type="entry name" value="Anticodon-binding domain"/>
    <property type="match status" value="1"/>
</dbReference>
<keyword evidence="10" id="KW-0436">Ligase</keyword>
<dbReference type="FunFam" id="3.40.50.800:FF:000012">
    <property type="entry name" value="Histidine--tRNA ligase, cytoplasmic"/>
    <property type="match status" value="1"/>
</dbReference>
<evidence type="ECO:0000256" key="3">
    <source>
        <dbReference type="ARBA" id="ARBA00022741"/>
    </source>
</evidence>
<dbReference type="GO" id="GO:1990825">
    <property type="term" value="F:sequence-specific mRNA binding"/>
    <property type="evidence" value="ECO:0007669"/>
    <property type="project" value="EnsemblFungi"/>
</dbReference>
<dbReference type="Pfam" id="PF03129">
    <property type="entry name" value="HGTP_anticodon"/>
    <property type="match status" value="1"/>
</dbReference>
<dbReference type="STRING" id="1358809.S7W7G6"/>
<dbReference type="EC" id="6.1.1.21" evidence="2"/>
<evidence type="ECO:0000256" key="5">
    <source>
        <dbReference type="ARBA" id="ARBA00022917"/>
    </source>
</evidence>
<dbReference type="AlphaFoldDB" id="S7W7G6"/>
<keyword evidence="10" id="KW-0030">Aminoacyl-tRNA synthetase</keyword>
<dbReference type="Pfam" id="PF13393">
    <property type="entry name" value="tRNA-synt_His"/>
    <property type="match status" value="1"/>
</dbReference>
<feature type="binding site" evidence="7">
    <location>
        <begin position="274"/>
        <end position="275"/>
    </location>
    <ligand>
        <name>L-histidine</name>
        <dbReference type="ChEBI" id="CHEBI:57595"/>
    </ligand>
</feature>
<dbReference type="GO" id="GO:0005739">
    <property type="term" value="C:mitochondrion"/>
    <property type="evidence" value="ECO:0007669"/>
    <property type="project" value="EnsemblFungi"/>
</dbReference>
<evidence type="ECO:0000256" key="4">
    <source>
        <dbReference type="ARBA" id="ARBA00022840"/>
    </source>
</evidence>
<dbReference type="SUPFAM" id="SSF52954">
    <property type="entry name" value="Class II aaRS ABD-related"/>
    <property type="match status" value="1"/>
</dbReference>
<dbReference type="InterPro" id="IPR045864">
    <property type="entry name" value="aa-tRNA-synth_II/BPL/LPL"/>
</dbReference>
<dbReference type="InterPro" id="IPR015807">
    <property type="entry name" value="His-tRNA-ligase"/>
</dbReference>
<comment type="caution">
    <text evidence="10">The sequence shown here is derived from an EMBL/GenBank/DDBJ whole genome shotgun (WGS) entry which is preliminary data.</text>
</comment>
<dbReference type="GO" id="GO:0004821">
    <property type="term" value="F:histidine-tRNA ligase activity"/>
    <property type="evidence" value="ECO:0007669"/>
    <property type="project" value="UniProtKB-EC"/>
</dbReference>
<dbReference type="OrthoDB" id="1906957at2759"/>
<evidence type="ECO:0000256" key="7">
    <source>
        <dbReference type="PIRSR" id="PIRSR001549-1"/>
    </source>
</evidence>
<dbReference type="PIRSF" id="PIRSF001549">
    <property type="entry name" value="His-tRNA_synth"/>
    <property type="match status" value="1"/>
</dbReference>
<proteinExistence type="inferred from homology"/>
<accession>S7W7G6</accession>
<feature type="binding site" evidence="7">
    <location>
        <begin position="78"/>
        <end position="80"/>
    </location>
    <ligand>
        <name>L-histidine</name>
        <dbReference type="ChEBI" id="CHEBI:57595"/>
    </ligand>
</feature>
<evidence type="ECO:0000313" key="11">
    <source>
        <dbReference type="Proteomes" id="UP000014978"/>
    </source>
</evidence>
<evidence type="ECO:0000313" key="10">
    <source>
        <dbReference type="EMBL" id="EPR77677.1"/>
    </source>
</evidence>
<dbReference type="PANTHER" id="PTHR11476:SF7">
    <property type="entry name" value="HISTIDINE--TRNA LIGASE"/>
    <property type="match status" value="1"/>
</dbReference>
<dbReference type="EMBL" id="ATCN01001360">
    <property type="protein sequence ID" value="EPR77677.1"/>
    <property type="molecule type" value="Genomic_DNA"/>
</dbReference>
<evidence type="ECO:0000259" key="8">
    <source>
        <dbReference type="Pfam" id="PF03129"/>
    </source>
</evidence>
<dbReference type="InterPro" id="IPR036621">
    <property type="entry name" value="Anticodon-bd_dom_sf"/>
</dbReference>
<evidence type="ECO:0000259" key="9">
    <source>
        <dbReference type="Pfam" id="PF13393"/>
    </source>
</evidence>
<feature type="binding site" evidence="7">
    <location>
        <position position="125"/>
    </location>
    <ligand>
        <name>L-histidine</name>
        <dbReference type="ChEBI" id="CHEBI:57595"/>
    </ligand>
</feature>
<evidence type="ECO:0000256" key="1">
    <source>
        <dbReference type="ARBA" id="ARBA00008226"/>
    </source>
</evidence>
<protein>
    <recommendedName>
        <fullName evidence="2">histidine--tRNA ligase</fullName>
        <ecNumber evidence="2">6.1.1.21</ecNumber>
    </recommendedName>
</protein>
<organism evidence="10 11">
    <name type="scientific">Spraguea lophii (strain 42_110)</name>
    <name type="common">Microsporidian parasite</name>
    <dbReference type="NCBI Taxonomy" id="1358809"/>
    <lineage>
        <taxon>Eukaryota</taxon>
        <taxon>Fungi</taxon>
        <taxon>Fungi incertae sedis</taxon>
        <taxon>Microsporidia</taxon>
        <taxon>Spragueidae</taxon>
        <taxon>Spraguea</taxon>
    </lineage>
</organism>
<keyword evidence="5" id="KW-0648">Protein biosynthesis</keyword>
<dbReference type="GO" id="GO:0032543">
    <property type="term" value="P:mitochondrial translation"/>
    <property type="evidence" value="ECO:0007669"/>
    <property type="project" value="EnsemblFungi"/>
</dbReference>
<dbReference type="GO" id="GO:0005829">
    <property type="term" value="C:cytosol"/>
    <property type="evidence" value="ECO:0007669"/>
    <property type="project" value="TreeGrafter"/>
</dbReference>
<comment type="similarity">
    <text evidence="1">Belongs to the class-II aminoacyl-tRNA synthetase family.</text>
</comment>
<evidence type="ECO:0000256" key="2">
    <source>
        <dbReference type="ARBA" id="ARBA00012815"/>
    </source>
</evidence>
<dbReference type="GO" id="GO:0005524">
    <property type="term" value="F:ATP binding"/>
    <property type="evidence" value="ECO:0007669"/>
    <property type="project" value="UniProtKB-KW"/>
</dbReference>
<dbReference type="VEuPathDB" id="MicrosporidiaDB:SLOPH_424"/>
<feature type="binding site" evidence="7">
    <location>
        <position position="105"/>
    </location>
    <ligand>
        <name>L-histidine</name>
        <dbReference type="ChEBI" id="CHEBI:57595"/>
    </ligand>
</feature>
<reference evidence="11" key="1">
    <citation type="journal article" date="2013" name="PLoS Genet.">
        <title>The genome of Spraguea lophii and the basis of host-microsporidian interactions.</title>
        <authorList>
            <person name="Campbell S.E."/>
            <person name="Williams T.A."/>
            <person name="Yousuf A."/>
            <person name="Soanes D.M."/>
            <person name="Paszkiewicz K.H."/>
            <person name="Williams B.A.P."/>
        </authorList>
    </citation>
    <scope>NUCLEOTIDE SEQUENCE [LARGE SCALE GENOMIC DNA]</scope>
    <source>
        <strain evidence="11">42_110</strain>
    </source>
</reference>
<dbReference type="PANTHER" id="PTHR11476">
    <property type="entry name" value="HISTIDYL-TRNA SYNTHETASE"/>
    <property type="match status" value="1"/>
</dbReference>
<sequence length="440" mass="51139">MLDIRTPKGTVDYGPLEAYIIDYILNTCTSIFKTHGAISLDTPTFELRDILLNKFGDDEVQIYNLEDQGGDICSLRYDLTVGFSRYLAQTKLKKIKRYQMGKVFRRDQPAITKGRYREFYQCDYDIAGDYLPMVADAEIIQTATAILEKMNLGEFILKINSRKILLGFAQIIDVDQNKINSAIDKLAKIGWDNVQKELIEKGVEKEKTEILKNFIEIKTPTIENLKENKYLKELRNNAMANEGIEDLMLLEKYLKIYNIKNYIFDFSLARGANYYTGMIFEGFYDNYDCGAVVAGGRYDNLVEDFLSNPNMRVPCVGFSVGVMRIFSIINNNKNINYNITKVYISSSKQLFLEDRLSLLNELWNNNINAETYYNKRINIMEHKKYCKKNDIPIMIVIGEEEIKNNEIDVLLVEEDINEKVKREDMIKYIKEKVDKKKKIL</sequence>
<dbReference type="InParanoid" id="S7W7G6"/>
<dbReference type="OMA" id="YQIQKVW"/>
<feature type="domain" description="Class II Histidinyl-tRNA synthetase (HisRS)-like catalytic core" evidence="9">
    <location>
        <begin position="9"/>
        <end position="324"/>
    </location>
</feature>
<dbReference type="CDD" id="cd00773">
    <property type="entry name" value="HisRS-like_core"/>
    <property type="match status" value="1"/>
</dbReference>
<dbReference type="GO" id="GO:0006427">
    <property type="term" value="P:histidyl-tRNA aminoacylation"/>
    <property type="evidence" value="ECO:0007669"/>
    <property type="project" value="EnsemblFungi"/>
</dbReference>
<keyword evidence="4" id="KW-0067">ATP-binding</keyword>
<dbReference type="HOGENOM" id="CLU_025113_4_2_1"/>
<dbReference type="SUPFAM" id="SSF55681">
    <property type="entry name" value="Class II aaRS and biotin synthetases"/>
    <property type="match status" value="1"/>
</dbReference>
<keyword evidence="3" id="KW-0547">Nucleotide-binding</keyword>
<gene>
    <name evidence="10" type="ORF">SLOPH_424</name>
</gene>
<dbReference type="Gene3D" id="3.30.930.10">
    <property type="entry name" value="Bira Bifunctional Protein, Domain 2"/>
    <property type="match status" value="1"/>
</dbReference>
<dbReference type="InterPro" id="IPR004154">
    <property type="entry name" value="Anticodon-bd"/>
</dbReference>
<dbReference type="InterPro" id="IPR004516">
    <property type="entry name" value="HisRS/HisZ"/>
</dbReference>
<dbReference type="Proteomes" id="UP000014978">
    <property type="component" value="Unassembled WGS sequence"/>
</dbReference>
<feature type="domain" description="Anticodon-binding" evidence="8">
    <location>
        <begin position="344"/>
        <end position="432"/>
    </location>
</feature>
<dbReference type="InterPro" id="IPR041715">
    <property type="entry name" value="HisRS-like_core"/>
</dbReference>
<name>S7W7G6_SPRLO</name>
<dbReference type="NCBIfam" id="TIGR00442">
    <property type="entry name" value="hisS"/>
    <property type="match status" value="1"/>
</dbReference>
<comment type="catalytic activity">
    <reaction evidence="6">
        <text>tRNA(His) + L-histidine + ATP = L-histidyl-tRNA(His) + AMP + diphosphate + H(+)</text>
        <dbReference type="Rhea" id="RHEA:17313"/>
        <dbReference type="Rhea" id="RHEA-COMP:9665"/>
        <dbReference type="Rhea" id="RHEA-COMP:9689"/>
        <dbReference type="ChEBI" id="CHEBI:15378"/>
        <dbReference type="ChEBI" id="CHEBI:30616"/>
        <dbReference type="ChEBI" id="CHEBI:33019"/>
        <dbReference type="ChEBI" id="CHEBI:57595"/>
        <dbReference type="ChEBI" id="CHEBI:78442"/>
        <dbReference type="ChEBI" id="CHEBI:78527"/>
        <dbReference type="ChEBI" id="CHEBI:456215"/>
        <dbReference type="EC" id="6.1.1.21"/>
    </reaction>
</comment>
<evidence type="ECO:0000256" key="6">
    <source>
        <dbReference type="ARBA" id="ARBA00047639"/>
    </source>
</evidence>